<comment type="caution">
    <text evidence="1">The sequence shown here is derived from an EMBL/GenBank/DDBJ whole genome shotgun (WGS) entry which is preliminary data.</text>
</comment>
<sequence length="200" mass="23298">MKDKTFLILLIVSILFSCAPFSKKVVIDNQIVLKKESVSKLNGTYEVGSIKAIRKFENLQPRLIENDSLNSFSLFENLKETNQELREDIKNNIKNYQVKIYIENDNTISFSLLKNDIKIDSIKMNYKIRKDGFIYLKNKNFRTEWVPVLCGNFEVDRTKIGINNDDNLIISNSYFIYGAILVIIGDTRKSNFSSEYKRKI</sequence>
<organism evidence="1 2">
    <name type="scientific">Flavobacterium weaverense</name>
    <dbReference type="NCBI Taxonomy" id="271156"/>
    <lineage>
        <taxon>Bacteria</taxon>
        <taxon>Pseudomonadati</taxon>
        <taxon>Bacteroidota</taxon>
        <taxon>Flavobacteriia</taxon>
        <taxon>Flavobacteriales</taxon>
        <taxon>Flavobacteriaceae</taxon>
        <taxon>Flavobacterium</taxon>
    </lineage>
</organism>
<protein>
    <submittedName>
        <fullName evidence="1">Uncharacterized protein</fullName>
    </submittedName>
</protein>
<dbReference type="Proteomes" id="UP000280368">
    <property type="component" value="Unassembled WGS sequence"/>
</dbReference>
<dbReference type="OrthoDB" id="756944at2"/>
<gene>
    <name evidence="1" type="ORF">BC961_2721</name>
</gene>
<dbReference type="AlphaFoldDB" id="A0A3L9ZRR6"/>
<dbReference type="RefSeq" id="WP_147440545.1">
    <property type="nucleotide sequence ID" value="NZ_CBCSGA010000013.1"/>
</dbReference>
<dbReference type="EMBL" id="REFH01000011">
    <property type="protein sequence ID" value="RMA73115.1"/>
    <property type="molecule type" value="Genomic_DNA"/>
</dbReference>
<keyword evidence="2" id="KW-1185">Reference proteome</keyword>
<dbReference type="PROSITE" id="PS51257">
    <property type="entry name" value="PROKAR_LIPOPROTEIN"/>
    <property type="match status" value="1"/>
</dbReference>
<proteinExistence type="predicted"/>
<evidence type="ECO:0000313" key="2">
    <source>
        <dbReference type="Proteomes" id="UP000280368"/>
    </source>
</evidence>
<reference evidence="1 2" key="1">
    <citation type="submission" date="2018-10" db="EMBL/GenBank/DDBJ databases">
        <title>Genomic Encyclopedia of Archaeal and Bacterial Type Strains, Phase II (KMG-II): from individual species to whole genera.</title>
        <authorList>
            <person name="Goeker M."/>
        </authorList>
    </citation>
    <scope>NUCLEOTIDE SEQUENCE [LARGE SCALE GENOMIC DNA]</scope>
    <source>
        <strain evidence="1 2">DSM 19727</strain>
    </source>
</reference>
<accession>A0A3L9ZRR6</accession>
<name>A0A3L9ZRR6_9FLAO</name>
<evidence type="ECO:0000313" key="1">
    <source>
        <dbReference type="EMBL" id="RMA73115.1"/>
    </source>
</evidence>